<comment type="caution">
    <text evidence="13">The sequence shown here is derived from an EMBL/GenBank/DDBJ whole genome shotgun (WGS) entry which is preliminary data.</text>
</comment>
<evidence type="ECO:0000259" key="12">
    <source>
        <dbReference type="Pfam" id="PF03313"/>
    </source>
</evidence>
<evidence type="ECO:0000256" key="9">
    <source>
        <dbReference type="ARBA" id="ARBA00023239"/>
    </source>
</evidence>
<evidence type="ECO:0000256" key="3">
    <source>
        <dbReference type="ARBA" id="ARBA00008636"/>
    </source>
</evidence>
<comment type="catalytic activity">
    <reaction evidence="10 11">
        <text>L-serine = pyruvate + NH4(+)</text>
        <dbReference type="Rhea" id="RHEA:19169"/>
        <dbReference type="ChEBI" id="CHEBI:15361"/>
        <dbReference type="ChEBI" id="CHEBI:28938"/>
        <dbReference type="ChEBI" id="CHEBI:33384"/>
        <dbReference type="EC" id="4.3.1.17"/>
    </reaction>
</comment>
<keyword evidence="9 11" id="KW-0456">Lyase</keyword>
<evidence type="ECO:0000256" key="5">
    <source>
        <dbReference type="ARBA" id="ARBA00022485"/>
    </source>
</evidence>
<dbReference type="RefSeq" id="WP_154429407.1">
    <property type="nucleotide sequence ID" value="NZ_VUNI01000006.1"/>
</dbReference>
<dbReference type="GO" id="GO:0006094">
    <property type="term" value="P:gluconeogenesis"/>
    <property type="evidence" value="ECO:0007669"/>
    <property type="project" value="UniProtKB-KW"/>
</dbReference>
<dbReference type="PANTHER" id="PTHR30182:SF1">
    <property type="entry name" value="L-SERINE DEHYDRATASE 1"/>
    <property type="match status" value="1"/>
</dbReference>
<dbReference type="EC" id="4.3.1.17" evidence="11"/>
<keyword evidence="5 11" id="KW-0004">4Fe-4S</keyword>
<dbReference type="GO" id="GO:0003941">
    <property type="term" value="F:L-serine ammonia-lyase activity"/>
    <property type="evidence" value="ECO:0007669"/>
    <property type="project" value="UniProtKB-UniRule"/>
</dbReference>
<evidence type="ECO:0000256" key="4">
    <source>
        <dbReference type="ARBA" id="ARBA00022432"/>
    </source>
</evidence>
<keyword evidence="14" id="KW-1185">Reference proteome</keyword>
<evidence type="ECO:0000256" key="2">
    <source>
        <dbReference type="ARBA" id="ARBA00004742"/>
    </source>
</evidence>
<dbReference type="PANTHER" id="PTHR30182">
    <property type="entry name" value="L-SERINE DEHYDRATASE"/>
    <property type="match status" value="1"/>
</dbReference>
<name>A0A6L5YQ67_9FIRM</name>
<sequence length="289" mass="30236">MYKSLAEIIDCVTKKNIPFWKCVQKEDCIELGISEEEAFSRMQGMYEAMRSADEGYEDTLYSQSGLVGTDGKKVHDARIKGQLLCGDFIGKVMERAIKMGESNACMKRIVAAPTAGSCGVIPAVFLTIQEEKGYTDEQMTEALYVAAGIGGVIANRAFLAGAAGGCQAEIGSASSMAAGAVAYLMGGDAKVIANAAALAMKNLLGLACDPVAGLVEVPCVKRNVMGAVNAMTSADLALAGVMSRIPPDEVFDAMRAIGRAMPENIRETGLGGLAGTPTGVELREKLTGM</sequence>
<keyword evidence="8 11" id="KW-0411">Iron-sulfur</keyword>
<feature type="domain" description="Serine dehydratase-like alpha subunit" evidence="12">
    <location>
        <begin position="15"/>
        <end position="274"/>
    </location>
</feature>
<dbReference type="NCBIfam" id="TIGR00718">
    <property type="entry name" value="sda_alpha"/>
    <property type="match status" value="1"/>
</dbReference>
<comment type="cofactor">
    <cofactor evidence="1 11">
        <name>[4Fe-4S] cluster</name>
        <dbReference type="ChEBI" id="CHEBI:49883"/>
    </cofactor>
</comment>
<evidence type="ECO:0000256" key="11">
    <source>
        <dbReference type="RuleBase" id="RU366059"/>
    </source>
</evidence>
<dbReference type="Pfam" id="PF03313">
    <property type="entry name" value="SDH_alpha"/>
    <property type="match status" value="1"/>
</dbReference>
<dbReference type="InterPro" id="IPR005130">
    <property type="entry name" value="Ser_deHydtase-like_asu"/>
</dbReference>
<evidence type="ECO:0000313" key="14">
    <source>
        <dbReference type="Proteomes" id="UP000474024"/>
    </source>
</evidence>
<proteinExistence type="inferred from homology"/>
<comment type="similarity">
    <text evidence="3 11">Belongs to the iron-sulfur dependent L-serine dehydratase family.</text>
</comment>
<dbReference type="EMBL" id="VUNI01000006">
    <property type="protein sequence ID" value="MST74438.1"/>
    <property type="molecule type" value="Genomic_DNA"/>
</dbReference>
<organism evidence="13 14">
    <name type="scientific">Roseburia porci</name>
    <dbReference type="NCBI Taxonomy" id="2605790"/>
    <lineage>
        <taxon>Bacteria</taxon>
        <taxon>Bacillati</taxon>
        <taxon>Bacillota</taxon>
        <taxon>Clostridia</taxon>
        <taxon>Lachnospirales</taxon>
        <taxon>Lachnospiraceae</taxon>
        <taxon>Roseburia</taxon>
    </lineage>
</organism>
<dbReference type="GO" id="GO:0046872">
    <property type="term" value="F:metal ion binding"/>
    <property type="evidence" value="ECO:0007669"/>
    <property type="project" value="UniProtKB-KW"/>
</dbReference>
<evidence type="ECO:0000256" key="1">
    <source>
        <dbReference type="ARBA" id="ARBA00001966"/>
    </source>
</evidence>
<keyword evidence="4 11" id="KW-0312">Gluconeogenesis</keyword>
<keyword evidence="6 11" id="KW-0479">Metal-binding</keyword>
<accession>A0A6L5YQ67</accession>
<evidence type="ECO:0000256" key="6">
    <source>
        <dbReference type="ARBA" id="ARBA00022723"/>
    </source>
</evidence>
<comment type="pathway">
    <text evidence="2">Carbohydrate biosynthesis; gluconeogenesis.</text>
</comment>
<dbReference type="InterPro" id="IPR051318">
    <property type="entry name" value="Fe-S_L-Ser"/>
</dbReference>
<protein>
    <recommendedName>
        <fullName evidence="11">L-serine dehydratase</fullName>
        <ecNumber evidence="11">4.3.1.17</ecNumber>
    </recommendedName>
</protein>
<dbReference type="AlphaFoldDB" id="A0A6L5YQ67"/>
<keyword evidence="7 11" id="KW-0408">Iron</keyword>
<evidence type="ECO:0000313" key="13">
    <source>
        <dbReference type="EMBL" id="MST74438.1"/>
    </source>
</evidence>
<evidence type="ECO:0000256" key="8">
    <source>
        <dbReference type="ARBA" id="ARBA00023014"/>
    </source>
</evidence>
<dbReference type="Proteomes" id="UP000474024">
    <property type="component" value="Unassembled WGS sequence"/>
</dbReference>
<evidence type="ECO:0000256" key="7">
    <source>
        <dbReference type="ARBA" id="ARBA00023004"/>
    </source>
</evidence>
<reference evidence="13 14" key="1">
    <citation type="submission" date="2019-08" db="EMBL/GenBank/DDBJ databases">
        <title>In-depth cultivation of the pig gut microbiome towards novel bacterial diversity and tailored functional studies.</title>
        <authorList>
            <person name="Wylensek D."/>
            <person name="Hitch T.C.A."/>
            <person name="Clavel T."/>
        </authorList>
    </citation>
    <scope>NUCLEOTIDE SEQUENCE [LARGE SCALE GENOMIC DNA]</scope>
    <source>
        <strain evidence="13 14">MUC/MUC-530-WT-4D</strain>
    </source>
</reference>
<evidence type="ECO:0000256" key="10">
    <source>
        <dbReference type="ARBA" id="ARBA00049406"/>
    </source>
</evidence>
<gene>
    <name evidence="13" type="primary">sdaAA</name>
    <name evidence="13" type="ORF">FYJ75_05220</name>
</gene>
<dbReference type="InterPro" id="IPR004642">
    <property type="entry name" value="Ser_deHydtase_asu"/>
</dbReference>
<dbReference type="GO" id="GO:0051539">
    <property type="term" value="F:4 iron, 4 sulfur cluster binding"/>
    <property type="evidence" value="ECO:0007669"/>
    <property type="project" value="UniProtKB-UniRule"/>
</dbReference>